<keyword evidence="2" id="KW-1185">Reference proteome</keyword>
<dbReference type="Proteomes" id="UP001050975">
    <property type="component" value="Unassembled WGS sequence"/>
</dbReference>
<dbReference type="RefSeq" id="WP_226592616.1">
    <property type="nucleotide sequence ID" value="NZ_BLAY01000237.1"/>
</dbReference>
<protein>
    <submittedName>
        <fullName evidence="1">Uncharacterized protein</fullName>
    </submittedName>
</protein>
<reference evidence="1" key="1">
    <citation type="submission" date="2019-10" db="EMBL/GenBank/DDBJ databases">
        <title>Draft genome sequece of Microseira wollei NIES-4236.</title>
        <authorList>
            <person name="Yamaguchi H."/>
            <person name="Suzuki S."/>
            <person name="Kawachi M."/>
        </authorList>
    </citation>
    <scope>NUCLEOTIDE SEQUENCE</scope>
    <source>
        <strain evidence="1">NIES-4236</strain>
    </source>
</reference>
<comment type="caution">
    <text evidence="1">The sequence shown here is derived from an EMBL/GenBank/DDBJ whole genome shotgun (WGS) entry which is preliminary data.</text>
</comment>
<sequence>MNNTSNVKIEIYYQLIDSRDWIFLELTPDEYFDLEPDEKVDLDSLPRYNHAIEYLDVENERVITTKIILIDQILKAKRSIVERYWNHGRNRAIERTDMGAAPYWEMILEVQVSTNPPLWEIIRLGREDGVMTPLYHGFIKDNDDGSQTETKVKIEAS</sequence>
<organism evidence="1 2">
    <name type="scientific">Microseira wollei NIES-4236</name>
    <dbReference type="NCBI Taxonomy" id="2530354"/>
    <lineage>
        <taxon>Bacteria</taxon>
        <taxon>Bacillati</taxon>
        <taxon>Cyanobacteriota</taxon>
        <taxon>Cyanophyceae</taxon>
        <taxon>Oscillatoriophycideae</taxon>
        <taxon>Aerosakkonematales</taxon>
        <taxon>Aerosakkonemataceae</taxon>
        <taxon>Microseira</taxon>
    </lineage>
</organism>
<dbReference type="AlphaFoldDB" id="A0AAV3XMC3"/>
<accession>A0AAV3XMC3</accession>
<dbReference type="EMBL" id="BLAY01000237">
    <property type="protein sequence ID" value="GET43624.1"/>
    <property type="molecule type" value="Genomic_DNA"/>
</dbReference>
<evidence type="ECO:0000313" key="2">
    <source>
        <dbReference type="Proteomes" id="UP001050975"/>
    </source>
</evidence>
<gene>
    <name evidence="1" type="ORF">MiSe_84490</name>
</gene>
<evidence type="ECO:0000313" key="1">
    <source>
        <dbReference type="EMBL" id="GET43624.1"/>
    </source>
</evidence>
<proteinExistence type="predicted"/>
<name>A0AAV3XMC3_9CYAN</name>